<evidence type="ECO:0000256" key="1">
    <source>
        <dbReference type="SAM" id="Phobius"/>
    </source>
</evidence>
<accession>A0ABQ9B873</accession>
<dbReference type="EMBL" id="JAPFFI010000010">
    <property type="protein sequence ID" value="KAJ6375505.1"/>
    <property type="molecule type" value="Genomic_DNA"/>
</dbReference>
<name>A0ABQ9B873_9ROSI</name>
<gene>
    <name evidence="2" type="ORF">OIU77_000487</name>
</gene>
<reference evidence="2" key="1">
    <citation type="submission" date="2022-10" db="EMBL/GenBank/DDBJ databases">
        <authorList>
            <person name="Hyden B.L."/>
            <person name="Feng K."/>
            <person name="Yates T."/>
            <person name="Jawdy S."/>
            <person name="Smart L.B."/>
            <person name="Muchero W."/>
        </authorList>
    </citation>
    <scope>NUCLEOTIDE SEQUENCE</scope>
    <source>
        <tissue evidence="2">Shoot tip</tissue>
    </source>
</reference>
<keyword evidence="1" id="KW-0472">Membrane</keyword>
<evidence type="ECO:0000313" key="2">
    <source>
        <dbReference type="EMBL" id="KAJ6375505.1"/>
    </source>
</evidence>
<keyword evidence="3" id="KW-1185">Reference proteome</keyword>
<organism evidence="2 3">
    <name type="scientific">Salix suchowensis</name>
    <dbReference type="NCBI Taxonomy" id="1278906"/>
    <lineage>
        <taxon>Eukaryota</taxon>
        <taxon>Viridiplantae</taxon>
        <taxon>Streptophyta</taxon>
        <taxon>Embryophyta</taxon>
        <taxon>Tracheophyta</taxon>
        <taxon>Spermatophyta</taxon>
        <taxon>Magnoliopsida</taxon>
        <taxon>eudicotyledons</taxon>
        <taxon>Gunneridae</taxon>
        <taxon>Pentapetalae</taxon>
        <taxon>rosids</taxon>
        <taxon>fabids</taxon>
        <taxon>Malpighiales</taxon>
        <taxon>Salicaceae</taxon>
        <taxon>Saliceae</taxon>
        <taxon>Salix</taxon>
    </lineage>
</organism>
<dbReference type="Proteomes" id="UP001141253">
    <property type="component" value="Chromosome 12"/>
</dbReference>
<keyword evidence="1" id="KW-0812">Transmembrane</keyword>
<evidence type="ECO:0000313" key="3">
    <source>
        <dbReference type="Proteomes" id="UP001141253"/>
    </source>
</evidence>
<keyword evidence="1" id="KW-1133">Transmembrane helix</keyword>
<protein>
    <submittedName>
        <fullName evidence="2">Uncharacterized protein</fullName>
    </submittedName>
</protein>
<sequence length="74" mass="8721">MLRIFQTKTKKDITLEFVDIEWQRASSVSFLLKFFTFRFLNIISIIIICIIVILFFIVINSCFSNHSKVAITPF</sequence>
<proteinExistence type="predicted"/>
<feature type="transmembrane region" description="Helical" evidence="1">
    <location>
        <begin position="39"/>
        <end position="59"/>
    </location>
</feature>
<comment type="caution">
    <text evidence="2">The sequence shown here is derived from an EMBL/GenBank/DDBJ whole genome shotgun (WGS) entry which is preliminary data.</text>
</comment>
<reference evidence="2" key="2">
    <citation type="journal article" date="2023" name="Int. J. Mol. Sci.">
        <title>De Novo Assembly and Annotation of 11 Diverse Shrub Willow (Salix) Genomes Reveals Novel Gene Organization in Sex-Linked Regions.</title>
        <authorList>
            <person name="Hyden B."/>
            <person name="Feng K."/>
            <person name="Yates T.B."/>
            <person name="Jawdy S."/>
            <person name="Cereghino C."/>
            <person name="Smart L.B."/>
            <person name="Muchero W."/>
        </authorList>
    </citation>
    <scope>NUCLEOTIDE SEQUENCE</scope>
    <source>
        <tissue evidence="2">Shoot tip</tissue>
    </source>
</reference>